<dbReference type="GO" id="GO:0005524">
    <property type="term" value="F:ATP binding"/>
    <property type="evidence" value="ECO:0007669"/>
    <property type="project" value="UniProtKB-UniRule"/>
</dbReference>
<protein>
    <recommendedName>
        <fullName evidence="1">non-specific serine/threonine protein kinase</fullName>
        <ecNumber evidence="1">2.7.11.1</ecNumber>
    </recommendedName>
</protein>
<comment type="similarity">
    <text evidence="5">Belongs to the protein kinase superfamily.</text>
</comment>
<reference evidence="8" key="1">
    <citation type="submission" date="2021-01" db="EMBL/GenBank/DDBJ databases">
        <authorList>
            <person name="Corre E."/>
            <person name="Pelletier E."/>
            <person name="Niang G."/>
            <person name="Scheremetjew M."/>
            <person name="Finn R."/>
            <person name="Kale V."/>
            <person name="Holt S."/>
            <person name="Cochrane G."/>
            <person name="Meng A."/>
            <person name="Brown T."/>
            <person name="Cohen L."/>
        </authorList>
    </citation>
    <scope>NUCLEOTIDE SEQUENCE</scope>
    <source>
        <strain evidence="8">CCMP 2712</strain>
    </source>
</reference>
<dbReference type="EMBL" id="HBKN01016541">
    <property type="protein sequence ID" value="CAE2295066.1"/>
    <property type="molecule type" value="Transcribed_RNA"/>
</dbReference>
<dbReference type="PROSITE" id="PS00107">
    <property type="entry name" value="PROTEIN_KINASE_ATP"/>
    <property type="match status" value="1"/>
</dbReference>
<dbReference type="AlphaFoldDB" id="A0A7S4KHD9"/>
<keyword evidence="3 4" id="KW-0067">ATP-binding</keyword>
<evidence type="ECO:0000313" key="8">
    <source>
        <dbReference type="EMBL" id="CAE2295066.1"/>
    </source>
</evidence>
<dbReference type="InterPro" id="IPR011009">
    <property type="entry name" value="Kinase-like_dom_sf"/>
</dbReference>
<name>A0A7S4KHD9_GUITH</name>
<gene>
    <name evidence="8" type="ORF">GTHE00462_LOCUS12979</name>
</gene>
<dbReference type="InterPro" id="IPR008271">
    <property type="entry name" value="Ser/Thr_kinase_AS"/>
</dbReference>
<keyword evidence="5" id="KW-0723">Serine/threonine-protein kinase</keyword>
<dbReference type="EC" id="2.7.11.1" evidence="1"/>
<evidence type="ECO:0000259" key="7">
    <source>
        <dbReference type="PROSITE" id="PS50011"/>
    </source>
</evidence>
<feature type="compositionally biased region" description="Basic and acidic residues" evidence="6">
    <location>
        <begin position="396"/>
        <end position="406"/>
    </location>
</feature>
<dbReference type="Pfam" id="PF00069">
    <property type="entry name" value="Pkinase"/>
    <property type="match status" value="1"/>
</dbReference>
<dbReference type="SUPFAM" id="SSF56112">
    <property type="entry name" value="Protein kinase-like (PK-like)"/>
    <property type="match status" value="1"/>
</dbReference>
<dbReference type="InterPro" id="IPR017441">
    <property type="entry name" value="Protein_kinase_ATP_BS"/>
</dbReference>
<sequence>MRRSSLTPVTTARKSSIQIGQLCGSKKYKVTKKLGSGSFGEIYLGLHVTTAEEAAIKLEGIRTEHQQLLYEAKVIRYLRGGVGIPELLWCGTEADFNVMIIELLGPSLEDLFNYCHRKFSLKTVLMIGEQMLSRLEYIHSKGFIHRDVKPDNFLMGANQKSHQVYIIDFGLSKRFIDPRTSMHIPYRNGKSLTGTARYASINTHLGIEQGRRDDLEGLAYVLLYFLRGQLPWQGMQAFNQKDKYHKICVKKQNISVRELCKGVPEEIGTFLCYCRNLKFDESPNYSYCRKLLRAVFEKNEFTLDYIYDWTKKQSGSTNPLPKNQEALPEDSSRQPQPSGGDKTEGEKREKLEKDVKEPPRAPRQDVEPPLVKDMKDVKVMSKKLPTTPLPSQLSSKVDKDGQCQQQ</sequence>
<feature type="compositionally biased region" description="Basic and acidic residues" evidence="6">
    <location>
        <begin position="341"/>
        <end position="379"/>
    </location>
</feature>
<dbReference type="GO" id="GO:0004674">
    <property type="term" value="F:protein serine/threonine kinase activity"/>
    <property type="evidence" value="ECO:0007669"/>
    <property type="project" value="UniProtKB-KW"/>
</dbReference>
<evidence type="ECO:0000256" key="3">
    <source>
        <dbReference type="ARBA" id="ARBA00022840"/>
    </source>
</evidence>
<evidence type="ECO:0000256" key="6">
    <source>
        <dbReference type="SAM" id="MobiDB-lite"/>
    </source>
</evidence>
<proteinExistence type="inferred from homology"/>
<evidence type="ECO:0000256" key="2">
    <source>
        <dbReference type="ARBA" id="ARBA00022741"/>
    </source>
</evidence>
<dbReference type="FunFam" id="1.10.510.10:FF:000596">
    <property type="entry name" value="CK1 family protein kinase"/>
    <property type="match status" value="1"/>
</dbReference>
<evidence type="ECO:0000256" key="1">
    <source>
        <dbReference type="ARBA" id="ARBA00012513"/>
    </source>
</evidence>
<keyword evidence="5" id="KW-0808">Transferase</keyword>
<dbReference type="InterPro" id="IPR000719">
    <property type="entry name" value="Prot_kinase_dom"/>
</dbReference>
<evidence type="ECO:0000256" key="4">
    <source>
        <dbReference type="PROSITE-ProRule" id="PRU10141"/>
    </source>
</evidence>
<keyword evidence="5" id="KW-0418">Kinase</keyword>
<feature type="domain" description="Protein kinase" evidence="7">
    <location>
        <begin position="28"/>
        <end position="296"/>
    </location>
</feature>
<feature type="binding site" evidence="4">
    <location>
        <position position="57"/>
    </location>
    <ligand>
        <name>ATP</name>
        <dbReference type="ChEBI" id="CHEBI:30616"/>
    </ligand>
</feature>
<dbReference type="SMART" id="SM00220">
    <property type="entry name" value="S_TKc"/>
    <property type="match status" value="1"/>
</dbReference>
<dbReference type="Gene3D" id="1.10.510.10">
    <property type="entry name" value="Transferase(Phosphotransferase) domain 1"/>
    <property type="match status" value="1"/>
</dbReference>
<evidence type="ECO:0000256" key="5">
    <source>
        <dbReference type="RuleBase" id="RU000304"/>
    </source>
</evidence>
<dbReference type="PROSITE" id="PS00108">
    <property type="entry name" value="PROTEIN_KINASE_ST"/>
    <property type="match status" value="1"/>
</dbReference>
<dbReference type="CDD" id="cd14016">
    <property type="entry name" value="STKc_CK1"/>
    <property type="match status" value="1"/>
</dbReference>
<dbReference type="PROSITE" id="PS50011">
    <property type="entry name" value="PROTEIN_KINASE_DOM"/>
    <property type="match status" value="1"/>
</dbReference>
<accession>A0A7S4KHD9</accession>
<dbReference type="PANTHER" id="PTHR11909">
    <property type="entry name" value="CASEIN KINASE-RELATED"/>
    <property type="match status" value="1"/>
</dbReference>
<feature type="region of interest" description="Disordered" evidence="6">
    <location>
        <begin position="314"/>
        <end position="406"/>
    </location>
</feature>
<keyword evidence="2 4" id="KW-0547">Nucleotide-binding</keyword>
<dbReference type="InterPro" id="IPR050235">
    <property type="entry name" value="CK1_Ser-Thr_kinase"/>
</dbReference>
<organism evidence="8">
    <name type="scientific">Guillardia theta</name>
    <name type="common">Cryptophyte</name>
    <name type="synonym">Cryptomonas phi</name>
    <dbReference type="NCBI Taxonomy" id="55529"/>
    <lineage>
        <taxon>Eukaryota</taxon>
        <taxon>Cryptophyceae</taxon>
        <taxon>Pyrenomonadales</taxon>
        <taxon>Geminigeraceae</taxon>
        <taxon>Guillardia</taxon>
    </lineage>
</organism>